<reference evidence="1 2" key="1">
    <citation type="submission" date="2019-07" db="EMBL/GenBank/DDBJ databases">
        <title>Whole genome shotgun sequence of Aliivibrio fischeri NBRC 101058.</title>
        <authorList>
            <person name="Hosoyama A."/>
            <person name="Uohara A."/>
            <person name="Ohji S."/>
            <person name="Ichikawa N."/>
        </authorList>
    </citation>
    <scope>NUCLEOTIDE SEQUENCE [LARGE SCALE GENOMIC DNA]</scope>
    <source>
        <strain evidence="1 2">NBRC 101058</strain>
    </source>
</reference>
<proteinExistence type="predicted"/>
<dbReference type="EMBL" id="BJTZ01000043">
    <property type="protein sequence ID" value="GEK15847.1"/>
    <property type="molecule type" value="Genomic_DNA"/>
</dbReference>
<name>A0A510UMJ5_ALIFS</name>
<dbReference type="AlphaFoldDB" id="A0A510UMJ5"/>
<evidence type="ECO:0000313" key="1">
    <source>
        <dbReference type="EMBL" id="GEK15847.1"/>
    </source>
</evidence>
<organism evidence="1 2">
    <name type="scientific">Aliivibrio fischeri</name>
    <name type="common">Vibrio fischeri</name>
    <dbReference type="NCBI Taxonomy" id="668"/>
    <lineage>
        <taxon>Bacteria</taxon>
        <taxon>Pseudomonadati</taxon>
        <taxon>Pseudomonadota</taxon>
        <taxon>Gammaproteobacteria</taxon>
        <taxon>Vibrionales</taxon>
        <taxon>Vibrionaceae</taxon>
        <taxon>Aliivibrio</taxon>
    </lineage>
</organism>
<dbReference type="Proteomes" id="UP000321787">
    <property type="component" value="Unassembled WGS sequence"/>
</dbReference>
<accession>A0A510UMJ5</accession>
<comment type="caution">
    <text evidence="1">The sequence shown here is derived from an EMBL/GenBank/DDBJ whole genome shotgun (WGS) entry which is preliminary data.</text>
</comment>
<gene>
    <name evidence="1" type="ORF">AFI02nite_38830</name>
</gene>
<protein>
    <submittedName>
        <fullName evidence="1">Uncharacterized protein</fullName>
    </submittedName>
</protein>
<sequence length="56" mass="6235">MHKCLCLSICNITLYSELDINMTVKHTSLDFQNSSIALKSSLFINNVPSFNVISDA</sequence>
<evidence type="ECO:0000313" key="2">
    <source>
        <dbReference type="Proteomes" id="UP000321787"/>
    </source>
</evidence>